<proteinExistence type="predicted"/>
<dbReference type="GO" id="GO:0032259">
    <property type="term" value="P:methylation"/>
    <property type="evidence" value="ECO:0007669"/>
    <property type="project" value="UniProtKB-KW"/>
</dbReference>
<reference evidence="1 2" key="1">
    <citation type="submission" date="2018-05" db="EMBL/GenBank/DDBJ databases">
        <title>Paenibacillus flagellatus sp. nov., isolated from selenium mineral soil.</title>
        <authorList>
            <person name="Dai X."/>
        </authorList>
    </citation>
    <scope>NUCLEOTIDE SEQUENCE [LARGE SCALE GENOMIC DNA]</scope>
    <source>
        <strain evidence="1 2">DXL2</strain>
    </source>
</reference>
<dbReference type="Pfam" id="PF13578">
    <property type="entry name" value="Methyltransf_24"/>
    <property type="match status" value="1"/>
</dbReference>
<keyword evidence="1" id="KW-0808">Transferase</keyword>
<sequence>MHHLWESVIRTALYATKPKRVAEIGSEAGHLTRPLLDYCAMVGGELVVIDPAPVFDEHELKRIYGSHFFLIRGTSLSVLPYIGPFDAVMLDGDHNWYTVYHELKWIEWAATHYNRPVTVYIHDIDWPYGRRDLYYFPESIPAEYRHPYAKKGMVRGVSTLVDHGGLNDGMNNALYEGGPRNGVLTAVEDFMRETKLPHRFQPIYIQHGIGILSLNV</sequence>
<dbReference type="RefSeq" id="WP_110842199.1">
    <property type="nucleotide sequence ID" value="NZ_QJVJ01000010.1"/>
</dbReference>
<evidence type="ECO:0000313" key="2">
    <source>
        <dbReference type="Proteomes" id="UP000247476"/>
    </source>
</evidence>
<gene>
    <name evidence="1" type="ORF">DLM86_21860</name>
</gene>
<dbReference type="Proteomes" id="UP000247476">
    <property type="component" value="Unassembled WGS sequence"/>
</dbReference>
<keyword evidence="1" id="KW-0489">Methyltransferase</keyword>
<dbReference type="Gene3D" id="3.40.50.150">
    <property type="entry name" value="Vaccinia Virus protein VP39"/>
    <property type="match status" value="1"/>
</dbReference>
<comment type="caution">
    <text evidence="1">The sequence shown here is derived from an EMBL/GenBank/DDBJ whole genome shotgun (WGS) entry which is preliminary data.</text>
</comment>
<keyword evidence="2" id="KW-1185">Reference proteome</keyword>
<organism evidence="1 2">
    <name type="scientific">Paenibacillus flagellatus</name>
    <dbReference type="NCBI Taxonomy" id="2211139"/>
    <lineage>
        <taxon>Bacteria</taxon>
        <taxon>Bacillati</taxon>
        <taxon>Bacillota</taxon>
        <taxon>Bacilli</taxon>
        <taxon>Bacillales</taxon>
        <taxon>Paenibacillaceae</taxon>
        <taxon>Paenibacillus</taxon>
    </lineage>
</organism>
<evidence type="ECO:0000313" key="1">
    <source>
        <dbReference type="EMBL" id="PYI52128.1"/>
    </source>
</evidence>
<name>A0A2V5JZ69_9BACL</name>
<dbReference type="EMBL" id="QJVJ01000010">
    <property type="protein sequence ID" value="PYI52128.1"/>
    <property type="molecule type" value="Genomic_DNA"/>
</dbReference>
<dbReference type="InterPro" id="IPR029063">
    <property type="entry name" value="SAM-dependent_MTases_sf"/>
</dbReference>
<protein>
    <submittedName>
        <fullName evidence="1">Class I SAM-dependent methyltransferase</fullName>
    </submittedName>
</protein>
<dbReference type="OrthoDB" id="2469560at2"/>
<dbReference type="AlphaFoldDB" id="A0A2V5JZ69"/>
<accession>A0A2V5JZ69</accession>
<dbReference type="SUPFAM" id="SSF53335">
    <property type="entry name" value="S-adenosyl-L-methionine-dependent methyltransferases"/>
    <property type="match status" value="1"/>
</dbReference>
<dbReference type="GO" id="GO:0008168">
    <property type="term" value="F:methyltransferase activity"/>
    <property type="evidence" value="ECO:0007669"/>
    <property type="project" value="UniProtKB-KW"/>
</dbReference>